<accession>A0A3D9S3R0</accession>
<dbReference type="AlphaFoldDB" id="A0A3D9S3R0"/>
<dbReference type="GO" id="GO:0005886">
    <property type="term" value="C:plasma membrane"/>
    <property type="evidence" value="ECO:0007669"/>
    <property type="project" value="UniProtKB-SubCell"/>
</dbReference>
<dbReference type="Gene3D" id="1.10.10.60">
    <property type="entry name" value="Homeodomain-like"/>
    <property type="match status" value="2"/>
</dbReference>
<evidence type="ECO:0000256" key="8">
    <source>
        <dbReference type="ARBA" id="ARBA00023163"/>
    </source>
</evidence>
<comment type="caution">
    <text evidence="11">The sequence shown here is derived from an EMBL/GenBank/DDBJ whole genome shotgun (WGS) entry which is preliminary data.</text>
</comment>
<keyword evidence="7 9" id="KW-0472">Membrane</keyword>
<dbReference type="InterPro" id="IPR009057">
    <property type="entry name" value="Homeodomain-like_sf"/>
</dbReference>
<evidence type="ECO:0000313" key="12">
    <source>
        <dbReference type="Proteomes" id="UP000256304"/>
    </source>
</evidence>
<dbReference type="Pfam" id="PF12833">
    <property type="entry name" value="HTH_18"/>
    <property type="match status" value="1"/>
</dbReference>
<dbReference type="InterPro" id="IPR018060">
    <property type="entry name" value="HTH_AraC"/>
</dbReference>
<dbReference type="PROSITE" id="PS01124">
    <property type="entry name" value="HTH_ARAC_FAMILY_2"/>
    <property type="match status" value="1"/>
</dbReference>
<gene>
    <name evidence="11" type="ORF">A8990_10971</name>
</gene>
<dbReference type="Gene3D" id="3.30.450.20">
    <property type="entry name" value="PAS domain"/>
    <property type="match status" value="1"/>
</dbReference>
<dbReference type="InterPro" id="IPR033479">
    <property type="entry name" value="dCache_1"/>
</dbReference>
<keyword evidence="5" id="KW-0805">Transcription regulation</keyword>
<comment type="subcellular location">
    <subcellularLocation>
        <location evidence="1">Cell membrane</location>
        <topology evidence="1">Multi-pass membrane protein</topology>
    </subcellularLocation>
</comment>
<keyword evidence="12" id="KW-1185">Reference proteome</keyword>
<evidence type="ECO:0000259" key="10">
    <source>
        <dbReference type="PROSITE" id="PS01124"/>
    </source>
</evidence>
<dbReference type="EMBL" id="QTTN01000009">
    <property type="protein sequence ID" value="REE87425.1"/>
    <property type="molecule type" value="Genomic_DNA"/>
</dbReference>
<organism evidence="11 12">
    <name type="scientific">Paenibacillus taihuensis</name>
    <dbReference type="NCBI Taxonomy" id="1156355"/>
    <lineage>
        <taxon>Bacteria</taxon>
        <taxon>Bacillati</taxon>
        <taxon>Bacillota</taxon>
        <taxon>Bacilli</taxon>
        <taxon>Bacillales</taxon>
        <taxon>Paenibacillaceae</taxon>
        <taxon>Paenibacillus</taxon>
    </lineage>
</organism>
<dbReference type="Proteomes" id="UP000256304">
    <property type="component" value="Unassembled WGS sequence"/>
</dbReference>
<dbReference type="GO" id="GO:0043565">
    <property type="term" value="F:sequence-specific DNA binding"/>
    <property type="evidence" value="ECO:0007669"/>
    <property type="project" value="InterPro"/>
</dbReference>
<keyword evidence="2" id="KW-1003">Cell membrane</keyword>
<dbReference type="GO" id="GO:0003700">
    <property type="term" value="F:DNA-binding transcription factor activity"/>
    <property type="evidence" value="ECO:0007669"/>
    <property type="project" value="InterPro"/>
</dbReference>
<dbReference type="OrthoDB" id="2500523at2"/>
<dbReference type="PANTHER" id="PTHR43280:SF10">
    <property type="entry name" value="REGULATORY PROTEIN POCR"/>
    <property type="match status" value="1"/>
</dbReference>
<evidence type="ECO:0000256" key="7">
    <source>
        <dbReference type="ARBA" id="ARBA00023136"/>
    </source>
</evidence>
<dbReference type="SMART" id="SM00342">
    <property type="entry name" value="HTH_ARAC"/>
    <property type="match status" value="1"/>
</dbReference>
<feature type="transmembrane region" description="Helical" evidence="9">
    <location>
        <begin position="288"/>
        <end position="309"/>
    </location>
</feature>
<evidence type="ECO:0000256" key="1">
    <source>
        <dbReference type="ARBA" id="ARBA00004651"/>
    </source>
</evidence>
<evidence type="ECO:0000256" key="6">
    <source>
        <dbReference type="ARBA" id="ARBA00023125"/>
    </source>
</evidence>
<evidence type="ECO:0000256" key="2">
    <source>
        <dbReference type="ARBA" id="ARBA00022475"/>
    </source>
</evidence>
<feature type="domain" description="HTH araC/xylS-type" evidence="10">
    <location>
        <begin position="632"/>
        <end position="731"/>
    </location>
</feature>
<sequence>MYKKLLLSFVVCITSLIVILTSVLFYNYKSSSISLLKEANVNVLSKISYSSVYMDNIAKKFSQSLSLNNYIIAFANSNDLDIIVTGNAIRTLDSLTIPNTYIYSAYIYNSKIDTVISSPPSTFFDGPVFEDQEALRLIHEVQAKKAPILYPIPRKIKNHNVYTYILVDTNDNSGKLINAIVVNVDADWLRLTISSLDEKTNKDSGDILVIDEKGTIVSHPSSSMFMQPVSMPAYTDEIAGSASPSGTILDEIDGKKYLVSYVSSSALKWKFVSLTPYRAVFSSVQRNGWITLIFCLLVLMLGLIAAIIASKKLYRPFAVLQDRTTMLETQKRDSAAVLRNEFIHKMISASAQLPLAKVHAKERELHFDISFTHKLFLFILRIDDYPAFVSKHSEQDRGLFKYSIENIAKEITSAQFKCEVVGNGSDQVTVLADLHQSELNQEELYDKFRSIVADIQASIKKYVRTSVSGTLGYRIESYEQMKLIYEETLQLSMYRLIYGHESLITPEVLKQVDEGPYYFPVSKEKQLLDALRLGNGDSAKEIYSDIMQSLALTSYDNIVRSILYLSFSIYNSLQHLHEDTSARINRITLEFLNHFSSFETLEQIERSFGELIDEIMQLKDGNKDKKKNEIVQSAIELIEEHYPNMNLSLSSCAEQLSISSMYLGKLFKTTTGKSVAEYITMVRMEKIRYYLESTSLPINDILEKCGIEKSNYFYTTFKKYFGVSLTEYRLNIVKKPPASP</sequence>
<evidence type="ECO:0000256" key="4">
    <source>
        <dbReference type="ARBA" id="ARBA00022989"/>
    </source>
</evidence>
<dbReference type="PROSITE" id="PS00041">
    <property type="entry name" value="HTH_ARAC_FAMILY_1"/>
    <property type="match status" value="1"/>
</dbReference>
<dbReference type="RefSeq" id="WP_116188873.1">
    <property type="nucleotide sequence ID" value="NZ_QTTN01000009.1"/>
</dbReference>
<keyword evidence="4 9" id="KW-1133">Transmembrane helix</keyword>
<protein>
    <submittedName>
        <fullName evidence="11">Cache domain-containing protein</fullName>
    </submittedName>
</protein>
<dbReference type="InterPro" id="IPR018062">
    <property type="entry name" value="HTH_AraC-typ_CS"/>
</dbReference>
<dbReference type="SUPFAM" id="SSF46689">
    <property type="entry name" value="Homeodomain-like"/>
    <property type="match status" value="1"/>
</dbReference>
<dbReference type="Pfam" id="PF02743">
    <property type="entry name" value="dCache_1"/>
    <property type="match status" value="1"/>
</dbReference>
<keyword evidence="3 9" id="KW-0812">Transmembrane</keyword>
<keyword evidence="6" id="KW-0238">DNA-binding</keyword>
<proteinExistence type="predicted"/>
<name>A0A3D9S3R0_9BACL</name>
<evidence type="ECO:0000313" key="11">
    <source>
        <dbReference type="EMBL" id="REE87425.1"/>
    </source>
</evidence>
<evidence type="ECO:0000256" key="3">
    <source>
        <dbReference type="ARBA" id="ARBA00022692"/>
    </source>
</evidence>
<reference evidence="11 12" key="1">
    <citation type="submission" date="2018-08" db="EMBL/GenBank/DDBJ databases">
        <title>Genomic Encyclopedia of Type Strains, Phase III (KMG-III): the genomes of soil and plant-associated and newly described type strains.</title>
        <authorList>
            <person name="Whitman W."/>
        </authorList>
    </citation>
    <scope>NUCLEOTIDE SEQUENCE [LARGE SCALE GENOMIC DNA]</scope>
    <source>
        <strain evidence="11 12">CGMCC 1.10966</strain>
    </source>
</reference>
<dbReference type="PANTHER" id="PTHR43280">
    <property type="entry name" value="ARAC-FAMILY TRANSCRIPTIONAL REGULATOR"/>
    <property type="match status" value="1"/>
</dbReference>
<evidence type="ECO:0000256" key="9">
    <source>
        <dbReference type="SAM" id="Phobius"/>
    </source>
</evidence>
<keyword evidence="8" id="KW-0804">Transcription</keyword>
<evidence type="ECO:0000256" key="5">
    <source>
        <dbReference type="ARBA" id="ARBA00023015"/>
    </source>
</evidence>